<dbReference type="Proteomes" id="UP001497444">
    <property type="component" value="Chromosome 16"/>
</dbReference>
<name>A0ABP0WAF6_9BRYO</name>
<sequence>MEEMGSSLGHGTNPVPILGTLCYHVTNMGHQPCSHVGNSMLARYQYGTPLSGNMGTRVLVPSRLSC</sequence>
<evidence type="ECO:0000313" key="1">
    <source>
        <dbReference type="EMBL" id="CAK9263811.1"/>
    </source>
</evidence>
<dbReference type="EMBL" id="OZ020111">
    <property type="protein sequence ID" value="CAK9263811.1"/>
    <property type="molecule type" value="Genomic_DNA"/>
</dbReference>
<keyword evidence="2" id="KW-1185">Reference proteome</keyword>
<gene>
    <name evidence="1" type="ORF">CSSPJE1EN1_LOCUS9289</name>
</gene>
<accession>A0ABP0WAF6</accession>
<protein>
    <submittedName>
        <fullName evidence="1">Uncharacterized protein</fullName>
    </submittedName>
</protein>
<proteinExistence type="predicted"/>
<organism evidence="1 2">
    <name type="scientific">Sphagnum jensenii</name>
    <dbReference type="NCBI Taxonomy" id="128206"/>
    <lineage>
        <taxon>Eukaryota</taxon>
        <taxon>Viridiplantae</taxon>
        <taxon>Streptophyta</taxon>
        <taxon>Embryophyta</taxon>
        <taxon>Bryophyta</taxon>
        <taxon>Sphagnophytina</taxon>
        <taxon>Sphagnopsida</taxon>
        <taxon>Sphagnales</taxon>
        <taxon>Sphagnaceae</taxon>
        <taxon>Sphagnum</taxon>
    </lineage>
</organism>
<reference evidence="1" key="1">
    <citation type="submission" date="2024-02" db="EMBL/GenBank/DDBJ databases">
        <authorList>
            <consortium name="ELIXIR-Norway"/>
            <consortium name="Elixir Norway"/>
        </authorList>
    </citation>
    <scope>NUCLEOTIDE SEQUENCE</scope>
</reference>
<evidence type="ECO:0000313" key="2">
    <source>
        <dbReference type="Proteomes" id="UP001497444"/>
    </source>
</evidence>